<dbReference type="Gene3D" id="3.20.20.370">
    <property type="entry name" value="Glycoside hydrolase/deacetylase"/>
    <property type="match status" value="1"/>
</dbReference>
<feature type="domain" description="NodB homology" evidence="4">
    <location>
        <begin position="57"/>
        <end position="281"/>
    </location>
</feature>
<evidence type="ECO:0000313" key="5">
    <source>
        <dbReference type="EMBL" id="MEA9355595.1"/>
    </source>
</evidence>
<dbReference type="PROSITE" id="PS51677">
    <property type="entry name" value="NODB"/>
    <property type="match status" value="1"/>
</dbReference>
<keyword evidence="6" id="KW-1185">Reference proteome</keyword>
<evidence type="ECO:0000256" key="3">
    <source>
        <dbReference type="SAM" id="SignalP"/>
    </source>
</evidence>
<dbReference type="EMBL" id="JAYGJQ010000001">
    <property type="protein sequence ID" value="MEA9355595.1"/>
    <property type="molecule type" value="Genomic_DNA"/>
</dbReference>
<dbReference type="SUPFAM" id="SSF88713">
    <property type="entry name" value="Glycoside hydrolase/deacetylase"/>
    <property type="match status" value="1"/>
</dbReference>
<dbReference type="PANTHER" id="PTHR10587:SF133">
    <property type="entry name" value="CHITIN DEACETYLASE 1-RELATED"/>
    <property type="match status" value="1"/>
</dbReference>
<evidence type="ECO:0000313" key="6">
    <source>
        <dbReference type="Proteomes" id="UP001302274"/>
    </source>
</evidence>
<keyword evidence="3" id="KW-0732">Signal</keyword>
<dbReference type="EC" id="3.-.-.-" evidence="5"/>
<feature type="signal peptide" evidence="3">
    <location>
        <begin position="1"/>
        <end position="21"/>
    </location>
</feature>
<reference evidence="5 6" key="1">
    <citation type="submission" date="2023-11" db="EMBL/GenBank/DDBJ databases">
        <title>A Novel Polar Bacteriovorax (B. antarcticus) Isolated from the Biocrust in Antarctica.</title>
        <authorList>
            <person name="Mun W."/>
            <person name="Choi S.Y."/>
            <person name="Mitchell R.J."/>
        </authorList>
    </citation>
    <scope>NUCLEOTIDE SEQUENCE [LARGE SCALE GENOMIC DNA]</scope>
    <source>
        <strain evidence="5 6">PP10</strain>
    </source>
</reference>
<sequence>MKLTSKMVLLTTMIMSSLTFAQVEIGDKQFPEDGKVYRPGQDTGFDQYKSKSLLGTKRIVLTFDDGPDAVQTPRLLDILKKYNVKATFFMLSEKFTDKNMPLIKRVAMEGHTIASHHHDHDNNNNKTESQYRAGLKDSILKVAKVMEEVNAPSREIYYRFPYGAYGSGSLSYHHFNVMKEVSQELFGDNCINFAFWDIDSLDWLKPMDQKDVIANIISNVEGGTAYNMVKGRFSGKSKKDKYTISHPMGGGVVLMHDIHARSVDTVETLLKTLKQKGIEVVNLSDVEEYSYKGKECRLLNK</sequence>
<dbReference type="RefSeq" id="WP_323575207.1">
    <property type="nucleotide sequence ID" value="NZ_JAYGJQ010000001.1"/>
</dbReference>
<evidence type="ECO:0000256" key="1">
    <source>
        <dbReference type="ARBA" id="ARBA00022723"/>
    </source>
</evidence>
<feature type="chain" id="PRO_5047298744" evidence="3">
    <location>
        <begin position="22"/>
        <end position="301"/>
    </location>
</feature>
<accession>A0ABU5VU99</accession>
<organism evidence="5 6">
    <name type="scientific">Bacteriovorax antarcticus</name>
    <dbReference type="NCBI Taxonomy" id="3088717"/>
    <lineage>
        <taxon>Bacteria</taxon>
        <taxon>Pseudomonadati</taxon>
        <taxon>Bdellovibrionota</taxon>
        <taxon>Bacteriovoracia</taxon>
        <taxon>Bacteriovoracales</taxon>
        <taxon>Bacteriovoracaceae</taxon>
        <taxon>Bacteriovorax</taxon>
    </lineage>
</organism>
<gene>
    <name evidence="5" type="ORF">SHI21_05265</name>
</gene>
<keyword evidence="1" id="KW-0479">Metal-binding</keyword>
<dbReference type="InterPro" id="IPR002509">
    <property type="entry name" value="NODB_dom"/>
</dbReference>
<comment type="caution">
    <text evidence="5">The sequence shown here is derived from an EMBL/GenBank/DDBJ whole genome shotgun (WGS) entry which is preliminary data.</text>
</comment>
<dbReference type="InterPro" id="IPR050248">
    <property type="entry name" value="Polysacc_deacetylase_ArnD"/>
</dbReference>
<dbReference type="InterPro" id="IPR011330">
    <property type="entry name" value="Glyco_hydro/deAcase_b/a-brl"/>
</dbReference>
<dbReference type="PANTHER" id="PTHR10587">
    <property type="entry name" value="GLYCOSYL TRANSFERASE-RELATED"/>
    <property type="match status" value="1"/>
</dbReference>
<evidence type="ECO:0000256" key="2">
    <source>
        <dbReference type="ARBA" id="ARBA00022801"/>
    </source>
</evidence>
<proteinExistence type="predicted"/>
<name>A0ABU5VU99_9BACT</name>
<dbReference type="Pfam" id="PF01522">
    <property type="entry name" value="Polysacc_deac_1"/>
    <property type="match status" value="1"/>
</dbReference>
<dbReference type="GO" id="GO:0016787">
    <property type="term" value="F:hydrolase activity"/>
    <property type="evidence" value="ECO:0007669"/>
    <property type="project" value="UniProtKB-KW"/>
</dbReference>
<keyword evidence="2 5" id="KW-0378">Hydrolase</keyword>
<evidence type="ECO:0000259" key="4">
    <source>
        <dbReference type="PROSITE" id="PS51677"/>
    </source>
</evidence>
<dbReference type="CDD" id="cd10917">
    <property type="entry name" value="CE4_NodB_like_6s_7s"/>
    <property type="match status" value="1"/>
</dbReference>
<dbReference type="Proteomes" id="UP001302274">
    <property type="component" value="Unassembled WGS sequence"/>
</dbReference>
<protein>
    <submittedName>
        <fullName evidence="5">Polysaccharide deacetylase family protein</fullName>
        <ecNumber evidence="5">3.-.-.-</ecNumber>
    </submittedName>
</protein>